<proteinExistence type="inferred from homology"/>
<dbReference type="PROSITE" id="PS51679">
    <property type="entry name" value="SAM_MT_C5"/>
    <property type="match status" value="1"/>
</dbReference>
<dbReference type="PANTHER" id="PTHR46098">
    <property type="entry name" value="TRNA (CYTOSINE(38)-C(5))-METHYLTRANSFERASE"/>
    <property type="match status" value="1"/>
</dbReference>
<keyword evidence="3 6" id="KW-0808">Transferase</keyword>
<dbReference type="SUPFAM" id="SSF53335">
    <property type="entry name" value="S-adenosyl-L-methionine-dependent methyltransferases"/>
    <property type="match status" value="1"/>
</dbReference>
<dbReference type="PRINTS" id="PR00105">
    <property type="entry name" value="C5METTRFRASE"/>
</dbReference>
<dbReference type="Pfam" id="PF00145">
    <property type="entry name" value="DNA_methylase"/>
    <property type="match status" value="1"/>
</dbReference>
<dbReference type="EC" id="2.1.1.37" evidence="1"/>
<evidence type="ECO:0000256" key="5">
    <source>
        <dbReference type="ARBA" id="ARBA00022747"/>
    </source>
</evidence>
<dbReference type="InterPro" id="IPR029063">
    <property type="entry name" value="SAM-dependent_MTases_sf"/>
</dbReference>
<dbReference type="InterPro" id="IPR001525">
    <property type="entry name" value="C5_MeTfrase"/>
</dbReference>
<dbReference type="Gene3D" id="3.40.50.150">
    <property type="entry name" value="Vaccinia Virus protein VP39"/>
    <property type="match status" value="1"/>
</dbReference>
<evidence type="ECO:0000256" key="1">
    <source>
        <dbReference type="ARBA" id="ARBA00011975"/>
    </source>
</evidence>
<dbReference type="PANTHER" id="PTHR46098:SF1">
    <property type="entry name" value="TRNA (CYTOSINE(38)-C(5))-METHYLTRANSFERASE"/>
    <property type="match status" value="1"/>
</dbReference>
<dbReference type="RefSeq" id="WP_221286308.1">
    <property type="nucleotide sequence ID" value="NZ_BJVQ01000039.1"/>
</dbReference>
<protein>
    <recommendedName>
        <fullName evidence="1">DNA (cytosine-5-)-methyltransferase</fullName>
        <ecNumber evidence="1">2.1.1.37</ecNumber>
    </recommendedName>
</protein>
<dbReference type="EMBL" id="JACHDN010000001">
    <property type="protein sequence ID" value="MBB5472103.1"/>
    <property type="molecule type" value="Genomic_DNA"/>
</dbReference>
<reference evidence="8 10" key="2">
    <citation type="submission" date="2020-08" db="EMBL/GenBank/DDBJ databases">
        <title>Sequencing the genomes of 1000 actinobacteria strains.</title>
        <authorList>
            <person name="Klenk H.-P."/>
        </authorList>
    </citation>
    <scope>NUCLEOTIDE SEQUENCE [LARGE SCALE GENOMIC DNA]</scope>
    <source>
        <strain evidence="8 10">DSM 9581</strain>
    </source>
</reference>
<evidence type="ECO:0000313" key="8">
    <source>
        <dbReference type="EMBL" id="MBB5472103.1"/>
    </source>
</evidence>
<keyword evidence="4 6" id="KW-0949">S-adenosyl-L-methionine</keyword>
<gene>
    <name evidence="7" type="ORF">CHO01_26240</name>
    <name evidence="8" type="ORF">HNR08_000839</name>
</gene>
<evidence type="ECO:0000313" key="7">
    <source>
        <dbReference type="EMBL" id="GEL47508.1"/>
    </source>
</evidence>
<reference evidence="7 9" key="1">
    <citation type="submission" date="2019-07" db="EMBL/GenBank/DDBJ databases">
        <title>Whole genome shotgun sequence of Cellulomonas hominis NBRC 16055.</title>
        <authorList>
            <person name="Hosoyama A."/>
            <person name="Uohara A."/>
            <person name="Ohji S."/>
            <person name="Ichikawa N."/>
        </authorList>
    </citation>
    <scope>NUCLEOTIDE SEQUENCE [LARGE SCALE GENOMIC DNA]</scope>
    <source>
        <strain evidence="7 9">NBRC 16055</strain>
    </source>
</reference>
<dbReference type="EMBL" id="BJVQ01000039">
    <property type="protein sequence ID" value="GEL47508.1"/>
    <property type="molecule type" value="Genomic_DNA"/>
</dbReference>
<evidence type="ECO:0000256" key="6">
    <source>
        <dbReference type="PROSITE-ProRule" id="PRU01016"/>
    </source>
</evidence>
<organism evidence="7 9">
    <name type="scientific">Cellulomonas hominis</name>
    <dbReference type="NCBI Taxonomy" id="156981"/>
    <lineage>
        <taxon>Bacteria</taxon>
        <taxon>Bacillati</taxon>
        <taxon>Actinomycetota</taxon>
        <taxon>Actinomycetes</taxon>
        <taxon>Micrococcales</taxon>
        <taxon>Cellulomonadaceae</taxon>
        <taxon>Cellulomonas</taxon>
    </lineage>
</organism>
<sequence length="385" mass="42122">MADRTEPELRVAEYFAGIGLAKMGLEAAGLRVTWSNDISPKKEAMFRAHFGDQGLAHQFHLGDLGTLTQSQMPERVDLAWASFPCTDLSLAGGRAGLHKGSSAAFWHFVKSLATMGGDRPAAVALENVTGFVSSRAGQDIRSAIRAMNGLGYSIDVVSIDARRFVPQSRPRLFLLGLRGEDVLDDPAQSELRPAWLDPIFADRSLRTHRNPLPSVPPILSSGLSDLAQRLGPDDARWWDDARTSAFLDSLSPMQSARLDSLRSTPKRIYRSAYRRMRAGVPRWEIRSDDIAGCLRTARGGSSRQAIVETGLGVLRLRWMTPLEYAKLMGAGDYSIAGVSDYDAFSGFGDAVCVPVVKWLAESLLRPALLARRTDSLPEQPLEIAS</sequence>
<dbReference type="GO" id="GO:0032259">
    <property type="term" value="P:methylation"/>
    <property type="evidence" value="ECO:0007669"/>
    <property type="project" value="UniProtKB-KW"/>
</dbReference>
<dbReference type="AlphaFoldDB" id="A0A511FI61"/>
<comment type="caution">
    <text evidence="7">The sequence shown here is derived from an EMBL/GenBank/DDBJ whole genome shotgun (WGS) entry which is preliminary data.</text>
</comment>
<dbReference type="InterPro" id="IPR050750">
    <property type="entry name" value="C5-MTase"/>
</dbReference>
<dbReference type="Proteomes" id="UP000564629">
    <property type="component" value="Unassembled WGS sequence"/>
</dbReference>
<dbReference type="GO" id="GO:0003886">
    <property type="term" value="F:DNA (cytosine-5-)-methyltransferase activity"/>
    <property type="evidence" value="ECO:0007669"/>
    <property type="project" value="UniProtKB-EC"/>
</dbReference>
<dbReference type="GO" id="GO:0009307">
    <property type="term" value="P:DNA restriction-modification system"/>
    <property type="evidence" value="ECO:0007669"/>
    <property type="project" value="UniProtKB-KW"/>
</dbReference>
<dbReference type="Proteomes" id="UP000321723">
    <property type="component" value="Unassembled WGS sequence"/>
</dbReference>
<evidence type="ECO:0000313" key="9">
    <source>
        <dbReference type="Proteomes" id="UP000321723"/>
    </source>
</evidence>
<comment type="similarity">
    <text evidence="6">Belongs to the class I-like SAM-binding methyltransferase superfamily. C5-methyltransferase family.</text>
</comment>
<evidence type="ECO:0000256" key="3">
    <source>
        <dbReference type="ARBA" id="ARBA00022679"/>
    </source>
</evidence>
<evidence type="ECO:0000256" key="4">
    <source>
        <dbReference type="ARBA" id="ARBA00022691"/>
    </source>
</evidence>
<accession>A0A511FI61</accession>
<feature type="active site" evidence="6">
    <location>
        <position position="85"/>
    </location>
</feature>
<keyword evidence="2 6" id="KW-0489">Methyltransferase</keyword>
<keyword evidence="5" id="KW-0680">Restriction system</keyword>
<evidence type="ECO:0000313" key="10">
    <source>
        <dbReference type="Proteomes" id="UP000564629"/>
    </source>
</evidence>
<name>A0A511FI61_9CELL</name>
<evidence type="ECO:0000256" key="2">
    <source>
        <dbReference type="ARBA" id="ARBA00022603"/>
    </source>
</evidence>
<keyword evidence="9" id="KW-1185">Reference proteome</keyword>